<evidence type="ECO:0000313" key="2">
    <source>
        <dbReference type="Proteomes" id="UP000805704"/>
    </source>
</evidence>
<proteinExistence type="predicted"/>
<keyword evidence="2" id="KW-1185">Reference proteome</keyword>
<protein>
    <submittedName>
        <fullName evidence="1">Uncharacterized protein</fullName>
    </submittedName>
</protein>
<name>A0ACB7ELQ4_NIBAL</name>
<reference evidence="1" key="1">
    <citation type="submission" date="2020-04" db="EMBL/GenBank/DDBJ databases">
        <title>A chromosome-scale assembly and high-density genetic map of the yellow drum (Nibea albiflora) genome.</title>
        <authorList>
            <person name="Xu D."/>
            <person name="Zhang W."/>
            <person name="Chen R."/>
            <person name="Tan P."/>
            <person name="Wang L."/>
            <person name="Song H."/>
            <person name="Tian L."/>
            <person name="Zhu Q."/>
            <person name="Wang B."/>
        </authorList>
    </citation>
    <scope>NUCLEOTIDE SEQUENCE</scope>
    <source>
        <strain evidence="1">ZJHYS-2018</strain>
    </source>
</reference>
<dbReference type="EMBL" id="CM024792">
    <property type="protein sequence ID" value="KAG8003149.1"/>
    <property type="molecule type" value="Genomic_DNA"/>
</dbReference>
<dbReference type="Proteomes" id="UP000805704">
    <property type="component" value="Chromosome 4"/>
</dbReference>
<gene>
    <name evidence="1" type="ORF">GBF38_007523</name>
</gene>
<accession>A0ACB7ELQ4</accession>
<sequence length="118" mass="12553">MQVSATLLPFSPLPFRSRPPHRLPFPCSSAALLLLCVVDTSWHVAKSPGHLTALLSCPLHSGTDDSLVARGPFVASLSLQQVPYSERQEPASPRRFVSAARPFDVLISSTGDGSQGGC</sequence>
<organism evidence="1 2">
    <name type="scientific">Nibea albiflora</name>
    <name type="common">Yellow drum</name>
    <name type="synonym">Corvina albiflora</name>
    <dbReference type="NCBI Taxonomy" id="240163"/>
    <lineage>
        <taxon>Eukaryota</taxon>
        <taxon>Metazoa</taxon>
        <taxon>Chordata</taxon>
        <taxon>Craniata</taxon>
        <taxon>Vertebrata</taxon>
        <taxon>Euteleostomi</taxon>
        <taxon>Actinopterygii</taxon>
        <taxon>Neopterygii</taxon>
        <taxon>Teleostei</taxon>
        <taxon>Neoteleostei</taxon>
        <taxon>Acanthomorphata</taxon>
        <taxon>Eupercaria</taxon>
        <taxon>Sciaenidae</taxon>
        <taxon>Nibea</taxon>
    </lineage>
</organism>
<evidence type="ECO:0000313" key="1">
    <source>
        <dbReference type="EMBL" id="KAG8003149.1"/>
    </source>
</evidence>
<comment type="caution">
    <text evidence="1">The sequence shown here is derived from an EMBL/GenBank/DDBJ whole genome shotgun (WGS) entry which is preliminary data.</text>
</comment>